<dbReference type="RefSeq" id="WP_106340133.1">
    <property type="nucleotide sequence ID" value="NZ_PVZS01000038.1"/>
</dbReference>
<evidence type="ECO:0000256" key="1">
    <source>
        <dbReference type="SAM" id="MobiDB-lite"/>
    </source>
</evidence>
<dbReference type="AlphaFoldDB" id="A0A2T1HMC2"/>
<gene>
    <name evidence="2" type="ORF">SLNSH_22305</name>
</gene>
<keyword evidence="3" id="KW-1185">Reference proteome</keyword>
<protein>
    <submittedName>
        <fullName evidence="2">Uncharacterized protein</fullName>
    </submittedName>
</protein>
<evidence type="ECO:0000313" key="3">
    <source>
        <dbReference type="Proteomes" id="UP000239772"/>
    </source>
</evidence>
<reference evidence="3" key="1">
    <citation type="submission" date="2018-03" db="EMBL/GenBank/DDBJ databases">
        <authorList>
            <person name="Sun L."/>
            <person name="Liu H."/>
            <person name="Chen W."/>
            <person name="Huang K."/>
            <person name="Liu W."/>
            <person name="Gao X."/>
        </authorList>
    </citation>
    <scope>NUCLEOTIDE SEQUENCE [LARGE SCALE GENOMIC DNA]</scope>
    <source>
        <strain evidence="3">SH9</strain>
    </source>
</reference>
<comment type="caution">
    <text evidence="2">The sequence shown here is derived from an EMBL/GenBank/DDBJ whole genome shotgun (WGS) entry which is preliminary data.</text>
</comment>
<feature type="region of interest" description="Disordered" evidence="1">
    <location>
        <begin position="83"/>
        <end position="104"/>
    </location>
</feature>
<proteinExistence type="predicted"/>
<organism evidence="2 3">
    <name type="scientific">Alsobacter soli</name>
    <dbReference type="NCBI Taxonomy" id="2109933"/>
    <lineage>
        <taxon>Bacteria</taxon>
        <taxon>Pseudomonadati</taxon>
        <taxon>Pseudomonadota</taxon>
        <taxon>Alphaproteobacteria</taxon>
        <taxon>Hyphomicrobiales</taxon>
        <taxon>Alsobacteraceae</taxon>
        <taxon>Alsobacter</taxon>
    </lineage>
</organism>
<sequence>MSKIESLAREIARQLRNCDEALAVGDREVMAIIRAVRLALSEPSHQMLRAGWGCHLNVDSDLGQDFARDDYCRLIEAAFDRNENDKSGLEDPDKPSLHETAETN</sequence>
<accession>A0A2T1HMC2</accession>
<dbReference type="EMBL" id="PVZS01000038">
    <property type="protein sequence ID" value="PSC02778.1"/>
    <property type="molecule type" value="Genomic_DNA"/>
</dbReference>
<evidence type="ECO:0000313" key="2">
    <source>
        <dbReference type="EMBL" id="PSC02778.1"/>
    </source>
</evidence>
<dbReference type="Proteomes" id="UP000239772">
    <property type="component" value="Unassembled WGS sequence"/>
</dbReference>
<name>A0A2T1HMC2_9HYPH</name>